<dbReference type="EMBL" id="CP001344">
    <property type="protein sequence ID" value="ACL46994.1"/>
    <property type="molecule type" value="Genomic_DNA"/>
</dbReference>
<dbReference type="STRING" id="395961.Cyan7425_4689"/>
<accession>B8HLC9</accession>
<dbReference type="Gene3D" id="3.40.50.620">
    <property type="entry name" value="HUPs"/>
    <property type="match status" value="1"/>
</dbReference>
<dbReference type="HOGENOM" id="CLU_053514_1_1_3"/>
<dbReference type="GO" id="GO:0043164">
    <property type="term" value="P:Gram-negative-bacterium-type cell wall biogenesis"/>
    <property type="evidence" value="ECO:0007669"/>
    <property type="project" value="TreeGrafter"/>
</dbReference>
<dbReference type="PANTHER" id="PTHR30336:SF4">
    <property type="entry name" value="ENVELOPE BIOGENESIS FACTOR ELYC"/>
    <property type="match status" value="1"/>
</dbReference>
<keyword evidence="1" id="KW-1133">Transmembrane helix</keyword>
<dbReference type="CDD" id="cd06259">
    <property type="entry name" value="YdcF-like"/>
    <property type="match status" value="1"/>
</dbReference>
<protein>
    <recommendedName>
        <fullName evidence="2">DUF218 domain-containing protein</fullName>
    </recommendedName>
</protein>
<keyword evidence="1" id="KW-0472">Membrane</keyword>
<evidence type="ECO:0000256" key="1">
    <source>
        <dbReference type="SAM" id="Phobius"/>
    </source>
</evidence>
<sequence length="262" mass="28192">MDLVFAQLLPLFVYPLGLACVLLGVAIVCFWKRPRWAAIAMVLSLSLLLIGSNYWVSRWLLQTLETQNLPGSLPNAAAIVVLGGAIKGADPPRPWIEVAEAGDRLLYAAKLYRDGKAPLVILSGGRISWLSTATAAPESADMAILIETMGVPASALLQDSTSLNTYQNAVNVQKILKEKNITGSILLVTSAFHMPRALAIFNRLGIPAIAAPTDFHTTQTAELSGAIGFLLSLLPSAETLQNTTLALKEYVGLVVYRLRGWL</sequence>
<dbReference type="InterPro" id="IPR014729">
    <property type="entry name" value="Rossmann-like_a/b/a_fold"/>
</dbReference>
<dbReference type="GO" id="GO:0000270">
    <property type="term" value="P:peptidoglycan metabolic process"/>
    <property type="evidence" value="ECO:0007669"/>
    <property type="project" value="TreeGrafter"/>
</dbReference>
<name>B8HLC9_CYAP4</name>
<dbReference type="InterPro" id="IPR003848">
    <property type="entry name" value="DUF218"/>
</dbReference>
<dbReference type="PANTHER" id="PTHR30336">
    <property type="entry name" value="INNER MEMBRANE PROTEIN, PROBABLE PERMEASE"/>
    <property type="match status" value="1"/>
</dbReference>
<feature type="transmembrane region" description="Helical" evidence="1">
    <location>
        <begin position="12"/>
        <end position="31"/>
    </location>
</feature>
<proteinExistence type="predicted"/>
<dbReference type="GO" id="GO:0005886">
    <property type="term" value="C:plasma membrane"/>
    <property type="evidence" value="ECO:0007669"/>
    <property type="project" value="TreeGrafter"/>
</dbReference>
<reference evidence="3" key="1">
    <citation type="submission" date="2009-01" db="EMBL/GenBank/DDBJ databases">
        <title>Complete sequence of chromosome Cyanothece sp. PCC 7425.</title>
        <authorList>
            <consortium name="US DOE Joint Genome Institute"/>
            <person name="Lucas S."/>
            <person name="Copeland A."/>
            <person name="Lapidus A."/>
            <person name="Glavina del Rio T."/>
            <person name="Dalin E."/>
            <person name="Tice H."/>
            <person name="Bruce D."/>
            <person name="Goodwin L."/>
            <person name="Pitluck S."/>
            <person name="Sims D."/>
            <person name="Meineke L."/>
            <person name="Brettin T."/>
            <person name="Detter J.C."/>
            <person name="Han C."/>
            <person name="Larimer F."/>
            <person name="Land M."/>
            <person name="Hauser L."/>
            <person name="Kyrpides N."/>
            <person name="Ovchinnikova G."/>
            <person name="Liberton M."/>
            <person name="Stoeckel J."/>
            <person name="Banerjee A."/>
            <person name="Singh A."/>
            <person name="Page L."/>
            <person name="Sato H."/>
            <person name="Zhao L."/>
            <person name="Sherman L."/>
            <person name="Pakrasi H."/>
            <person name="Richardson P."/>
        </authorList>
    </citation>
    <scope>NUCLEOTIDE SEQUENCE</scope>
    <source>
        <strain evidence="3">PCC 7425</strain>
    </source>
</reference>
<evidence type="ECO:0000313" key="3">
    <source>
        <dbReference type="EMBL" id="ACL46994.1"/>
    </source>
</evidence>
<organism evidence="3">
    <name type="scientific">Cyanothece sp. (strain PCC 7425 / ATCC 29141)</name>
    <dbReference type="NCBI Taxonomy" id="395961"/>
    <lineage>
        <taxon>Bacteria</taxon>
        <taxon>Bacillati</taxon>
        <taxon>Cyanobacteriota</taxon>
        <taxon>Cyanophyceae</taxon>
        <taxon>Gomontiellales</taxon>
        <taxon>Cyanothecaceae</taxon>
        <taxon>Cyanothece</taxon>
    </lineage>
</organism>
<feature type="transmembrane region" description="Helical" evidence="1">
    <location>
        <begin position="38"/>
        <end position="56"/>
    </location>
</feature>
<dbReference type="KEGG" id="cyn:Cyan7425_4689"/>
<feature type="domain" description="DUF218" evidence="2">
    <location>
        <begin position="78"/>
        <end position="252"/>
    </location>
</feature>
<dbReference type="OrthoDB" id="9782395at2"/>
<dbReference type="Pfam" id="PF02698">
    <property type="entry name" value="DUF218"/>
    <property type="match status" value="1"/>
</dbReference>
<keyword evidence="1" id="KW-0812">Transmembrane</keyword>
<gene>
    <name evidence="3" type="ordered locus">Cyan7425_4689</name>
</gene>
<dbReference type="InterPro" id="IPR051599">
    <property type="entry name" value="Cell_Envelope_Assoc"/>
</dbReference>
<evidence type="ECO:0000259" key="2">
    <source>
        <dbReference type="Pfam" id="PF02698"/>
    </source>
</evidence>
<dbReference type="AlphaFoldDB" id="B8HLC9"/>
<dbReference type="eggNOG" id="COG1434">
    <property type="taxonomic scope" value="Bacteria"/>
</dbReference>